<dbReference type="InterPro" id="IPR012902">
    <property type="entry name" value="N_methyl_site"/>
</dbReference>
<name>A0A1Q2MEF1_9BACT</name>
<dbReference type="NCBIfam" id="TIGR02532">
    <property type="entry name" value="IV_pilin_GFxxxE"/>
    <property type="match status" value="1"/>
</dbReference>
<dbReference type="OrthoDB" id="273217at2"/>
<feature type="region of interest" description="Disordered" evidence="2">
    <location>
        <begin position="210"/>
        <end position="229"/>
    </location>
</feature>
<evidence type="ECO:0000313" key="4">
    <source>
        <dbReference type="Proteomes" id="UP000188181"/>
    </source>
</evidence>
<dbReference type="PRINTS" id="PR00813">
    <property type="entry name" value="BCTERIALGSPG"/>
</dbReference>
<gene>
    <name evidence="3" type="ORF">SMSP2_01447</name>
</gene>
<protein>
    <submittedName>
        <fullName evidence="3">Type II secretion system protein G</fullName>
    </submittedName>
</protein>
<dbReference type="SUPFAM" id="SSF54523">
    <property type="entry name" value="Pili subunits"/>
    <property type="match status" value="1"/>
</dbReference>
<dbReference type="Proteomes" id="UP000188181">
    <property type="component" value="Chromosome"/>
</dbReference>
<dbReference type="InterPro" id="IPR000983">
    <property type="entry name" value="Bac_GSPG_pilin"/>
</dbReference>
<evidence type="ECO:0000313" key="3">
    <source>
        <dbReference type="EMBL" id="AQQ71083.1"/>
    </source>
</evidence>
<dbReference type="PANTHER" id="PTHR30093">
    <property type="entry name" value="GENERAL SECRETION PATHWAY PROTEIN G"/>
    <property type="match status" value="1"/>
</dbReference>
<proteinExistence type="predicted"/>
<dbReference type="AlphaFoldDB" id="A0A1Q2MEF1"/>
<keyword evidence="1" id="KW-0488">Methylation</keyword>
<dbReference type="KEGG" id="pbas:SMSP2_01447"/>
<keyword evidence="4" id="KW-1185">Reference proteome</keyword>
<dbReference type="RefSeq" id="WP_146683298.1">
    <property type="nucleotide sequence ID" value="NZ_CP019646.1"/>
</dbReference>
<dbReference type="InterPro" id="IPR045584">
    <property type="entry name" value="Pilin-like"/>
</dbReference>
<evidence type="ECO:0000256" key="2">
    <source>
        <dbReference type="SAM" id="MobiDB-lite"/>
    </source>
</evidence>
<dbReference type="GO" id="GO:0015627">
    <property type="term" value="C:type II protein secretion system complex"/>
    <property type="evidence" value="ECO:0007669"/>
    <property type="project" value="InterPro"/>
</dbReference>
<sequence length="229" mass="25323">MYKRAFTLIELLVVIAVIALLMGILLPTLGRAKIIARRTICQSNLKQISLAFEMYCHDNNSTYIAADDPVSGGVWLWMGRGFRGWIKPYLDNSSGNTAVLSCPGDITAEDKYESTSYAYSMSFYYSPEQINSIDSTAGTYGTECPIKSTPQRRENVALASQKILCGEWLSNHDKKDGDMGWWCSIGSRNFVMADGSVVFLAAEDIEEANDGLPDPNLTRDGISGFDVKR</sequence>
<accession>A0A1Q2MEF1</accession>
<evidence type="ECO:0000256" key="1">
    <source>
        <dbReference type="ARBA" id="ARBA00022481"/>
    </source>
</evidence>
<dbReference type="GO" id="GO:0015628">
    <property type="term" value="P:protein secretion by the type II secretion system"/>
    <property type="evidence" value="ECO:0007669"/>
    <property type="project" value="InterPro"/>
</dbReference>
<dbReference type="EMBL" id="CP019646">
    <property type="protein sequence ID" value="AQQ71083.1"/>
    <property type="molecule type" value="Genomic_DNA"/>
</dbReference>
<organism evidence="3 4">
    <name type="scientific">Limihaloglobus sulfuriphilus</name>
    <dbReference type="NCBI Taxonomy" id="1851148"/>
    <lineage>
        <taxon>Bacteria</taxon>
        <taxon>Pseudomonadati</taxon>
        <taxon>Planctomycetota</taxon>
        <taxon>Phycisphaerae</taxon>
        <taxon>Sedimentisphaerales</taxon>
        <taxon>Sedimentisphaeraceae</taxon>
        <taxon>Limihaloglobus</taxon>
    </lineage>
</organism>
<dbReference type="STRING" id="1851148.SMSP2_01447"/>
<reference evidence="4" key="1">
    <citation type="submission" date="2017-02" db="EMBL/GenBank/DDBJ databases">
        <title>Comparative genomics and description of representatives of a novel lineage of planctomycetes thriving in anoxic sediments.</title>
        <authorList>
            <person name="Spring S."/>
            <person name="Bunk B."/>
            <person name="Sproer C."/>
        </authorList>
    </citation>
    <scope>NUCLEOTIDE SEQUENCE [LARGE SCALE GENOMIC DNA]</scope>
    <source>
        <strain evidence="4">SM-Chi-D1</strain>
    </source>
</reference>
<dbReference type="Gene3D" id="3.30.700.10">
    <property type="entry name" value="Glycoprotein, Type 4 Pilin"/>
    <property type="match status" value="1"/>
</dbReference>
<dbReference type="Pfam" id="PF07963">
    <property type="entry name" value="N_methyl"/>
    <property type="match status" value="1"/>
</dbReference>